<protein>
    <submittedName>
        <fullName evidence="1">Uncharacterized protein</fullName>
    </submittedName>
</protein>
<evidence type="ECO:0000313" key="2">
    <source>
        <dbReference type="Proteomes" id="UP000030645"/>
    </source>
</evidence>
<dbReference type="Proteomes" id="UP000030645">
    <property type="component" value="Unassembled WGS sequence"/>
</dbReference>
<dbReference type="EMBL" id="KE344088">
    <property type="protein sequence ID" value="EXB53358.1"/>
    <property type="molecule type" value="Genomic_DNA"/>
</dbReference>
<keyword evidence="2" id="KW-1185">Reference proteome</keyword>
<reference evidence="2" key="1">
    <citation type="submission" date="2013-01" db="EMBL/GenBank/DDBJ databases">
        <title>Draft Genome Sequence of a Mulberry Tree, Morus notabilis C.K. Schneid.</title>
        <authorList>
            <person name="He N."/>
            <person name="Zhao S."/>
        </authorList>
    </citation>
    <scope>NUCLEOTIDE SEQUENCE</scope>
</reference>
<accession>W9QSG5</accession>
<dbReference type="AlphaFoldDB" id="W9QSG5"/>
<proteinExistence type="predicted"/>
<organism evidence="1 2">
    <name type="scientific">Morus notabilis</name>
    <dbReference type="NCBI Taxonomy" id="981085"/>
    <lineage>
        <taxon>Eukaryota</taxon>
        <taxon>Viridiplantae</taxon>
        <taxon>Streptophyta</taxon>
        <taxon>Embryophyta</taxon>
        <taxon>Tracheophyta</taxon>
        <taxon>Spermatophyta</taxon>
        <taxon>Magnoliopsida</taxon>
        <taxon>eudicotyledons</taxon>
        <taxon>Gunneridae</taxon>
        <taxon>Pentapetalae</taxon>
        <taxon>rosids</taxon>
        <taxon>fabids</taxon>
        <taxon>Rosales</taxon>
        <taxon>Moraceae</taxon>
        <taxon>Moreae</taxon>
        <taxon>Morus</taxon>
    </lineage>
</organism>
<name>W9QSG5_9ROSA</name>
<evidence type="ECO:0000313" key="1">
    <source>
        <dbReference type="EMBL" id="EXB53358.1"/>
    </source>
</evidence>
<sequence length="61" mass="7077">MYKAQLAGFSEWAKKAVVISWTDIAHMEMIKSLVKETMRKVMRNEWEAASVQKLKGDSYLL</sequence>
<gene>
    <name evidence="1" type="ORF">L484_016240</name>
</gene>